<dbReference type="RefSeq" id="WP_121769613.1">
    <property type="nucleotide sequence ID" value="NZ_RAWM01000020.1"/>
</dbReference>
<proteinExistence type="predicted"/>
<keyword evidence="3" id="KW-1185">Reference proteome</keyword>
<feature type="compositionally biased region" description="Gly residues" evidence="1">
    <location>
        <begin position="61"/>
        <end position="72"/>
    </location>
</feature>
<evidence type="ECO:0000256" key="1">
    <source>
        <dbReference type="SAM" id="MobiDB-lite"/>
    </source>
</evidence>
<gene>
    <name evidence="2" type="ORF">D7X96_10210</name>
</gene>
<name>A0A3A8R0X5_9BACT</name>
<sequence>MLKILEKRSPAERHAIAQQYADMNGGVPAGQKPEDVLLARLGLGVLRRGPGSRPGRAGVHPGPGGQGRQRPA</sequence>
<evidence type="ECO:0000313" key="2">
    <source>
        <dbReference type="EMBL" id="RKH70762.1"/>
    </source>
</evidence>
<protein>
    <submittedName>
        <fullName evidence="2">Uncharacterized protein</fullName>
    </submittedName>
</protein>
<dbReference type="EMBL" id="RAWM01000020">
    <property type="protein sequence ID" value="RKH70762.1"/>
    <property type="molecule type" value="Genomic_DNA"/>
</dbReference>
<dbReference type="Proteomes" id="UP000282656">
    <property type="component" value="Unassembled WGS sequence"/>
</dbReference>
<dbReference type="AlphaFoldDB" id="A0A3A8R0X5"/>
<feature type="compositionally biased region" description="Low complexity" evidence="1">
    <location>
        <begin position="47"/>
        <end position="60"/>
    </location>
</feature>
<reference evidence="3" key="1">
    <citation type="submission" date="2018-09" db="EMBL/GenBank/DDBJ databases">
        <authorList>
            <person name="Livingstone P.G."/>
            <person name="Whitworth D.E."/>
        </authorList>
    </citation>
    <scope>NUCLEOTIDE SEQUENCE [LARGE SCALE GENOMIC DNA]</scope>
    <source>
        <strain evidence="3">AB047A</strain>
    </source>
</reference>
<comment type="caution">
    <text evidence="2">The sequence shown here is derived from an EMBL/GenBank/DDBJ whole genome shotgun (WGS) entry which is preliminary data.</text>
</comment>
<organism evidence="2 3">
    <name type="scientific">Corallococcus interemptor</name>
    <dbReference type="NCBI Taxonomy" id="2316720"/>
    <lineage>
        <taxon>Bacteria</taxon>
        <taxon>Pseudomonadati</taxon>
        <taxon>Myxococcota</taxon>
        <taxon>Myxococcia</taxon>
        <taxon>Myxococcales</taxon>
        <taxon>Cystobacterineae</taxon>
        <taxon>Myxococcaceae</taxon>
        <taxon>Corallococcus</taxon>
    </lineage>
</organism>
<evidence type="ECO:0000313" key="3">
    <source>
        <dbReference type="Proteomes" id="UP000282656"/>
    </source>
</evidence>
<accession>A0A3A8R0X5</accession>
<feature type="region of interest" description="Disordered" evidence="1">
    <location>
        <begin position="47"/>
        <end position="72"/>
    </location>
</feature>